<organism evidence="2 3">
    <name type="scientific">Mycoplasma suis (strain Illinois)</name>
    <dbReference type="NCBI Taxonomy" id="768700"/>
    <lineage>
        <taxon>Bacteria</taxon>
        <taxon>Bacillati</taxon>
        <taxon>Mycoplasmatota</taxon>
        <taxon>Mollicutes</taxon>
        <taxon>Mycoplasmataceae</taxon>
        <taxon>Mycoplasma</taxon>
    </lineage>
</organism>
<dbReference type="Proteomes" id="UP000007484">
    <property type="component" value="Chromosome"/>
</dbReference>
<protein>
    <submittedName>
        <fullName evidence="2">Uncharacterized protein</fullName>
    </submittedName>
</protein>
<dbReference type="RefSeq" id="WP_013609727.1">
    <property type="nucleotide sequence ID" value="NC_015155.1"/>
</dbReference>
<name>F0QQK9_MYCSL</name>
<reference evidence="2 3" key="1">
    <citation type="journal article" date="2011" name="J. Bacteriol.">
        <title>Complete genome sequences of two hemotropic Mycoplasmas, Mycoplasma haemofelis strain Ohio2 and Mycoplasma suis strain Illinois.</title>
        <authorList>
            <person name="Messick J.B."/>
            <person name="Santos A.P."/>
            <person name="Guimaraes A.M."/>
        </authorList>
    </citation>
    <scope>NUCLEOTIDE SEQUENCE [LARGE SCALE GENOMIC DNA]</scope>
    <source>
        <strain evidence="2 3">Illinois</strain>
    </source>
</reference>
<evidence type="ECO:0000313" key="3">
    <source>
        <dbReference type="Proteomes" id="UP000007484"/>
    </source>
</evidence>
<dbReference type="AlphaFoldDB" id="F0QQK9"/>
<dbReference type="STRING" id="768700.MSU_0235"/>
<feature type="compositionally biased region" description="Acidic residues" evidence="1">
    <location>
        <begin position="260"/>
        <end position="280"/>
    </location>
</feature>
<proteinExistence type="predicted"/>
<feature type="region of interest" description="Disordered" evidence="1">
    <location>
        <begin position="260"/>
        <end position="292"/>
    </location>
</feature>
<keyword evidence="3" id="KW-1185">Reference proteome</keyword>
<dbReference type="KEGG" id="mss:MSU_0235"/>
<feature type="compositionally biased region" description="Polar residues" evidence="1">
    <location>
        <begin position="58"/>
        <end position="95"/>
    </location>
</feature>
<evidence type="ECO:0000256" key="1">
    <source>
        <dbReference type="SAM" id="MobiDB-lite"/>
    </source>
</evidence>
<sequence>MIKGMGSYILSAVLGVGGAAAAGSYGAVNYFNNRNIQVKGEIEIKSSTISLNEKGVTPSVNDLSGISKENNEHLSSQTPRTEESLGNESDLNSVGIQPRDNVLGTENLDRSVSDNDSVIPEDKQLEGEGSLAGETQEKTNLFGKFIYNGKDQSSHCEELIIGVDKQPSKRDLQHQECSEIYKKAKEMWSYGYEPKKWLKTNQESFSDSVKVFLLPIEEKRNDLSYEKLSNGWNIEDSNCIVSSGDFDGEIIVSCYESVLETEEDNNTGEIVDFSEDDQEFGEPQAQEREDSE</sequence>
<feature type="region of interest" description="Disordered" evidence="1">
    <location>
        <begin position="58"/>
        <end position="133"/>
    </location>
</feature>
<accession>F0QQK9</accession>
<dbReference type="EMBL" id="CP002525">
    <property type="protein sequence ID" value="ADX97779.1"/>
    <property type="molecule type" value="Genomic_DNA"/>
</dbReference>
<dbReference type="HOGENOM" id="CLU_1004076_0_0_14"/>
<gene>
    <name evidence="2" type="ordered locus">MSU_0235</name>
</gene>
<evidence type="ECO:0000313" key="2">
    <source>
        <dbReference type="EMBL" id="ADX97779.1"/>
    </source>
</evidence>